<feature type="compositionally biased region" description="Low complexity" evidence="5">
    <location>
        <begin position="393"/>
        <end position="412"/>
    </location>
</feature>
<dbReference type="InterPro" id="IPR000719">
    <property type="entry name" value="Prot_kinase_dom"/>
</dbReference>
<dbReference type="InterPro" id="IPR008271">
    <property type="entry name" value="Ser/Thr_kinase_AS"/>
</dbReference>
<reference evidence="7 8" key="1">
    <citation type="journal article" date="2021" name="Comput. Struct. Biotechnol. J.">
        <title>De novo genome assembly of the potent medicinal plant Rehmannia glutinosa using nanopore technology.</title>
        <authorList>
            <person name="Ma L."/>
            <person name="Dong C."/>
            <person name="Song C."/>
            <person name="Wang X."/>
            <person name="Zheng X."/>
            <person name="Niu Y."/>
            <person name="Chen S."/>
            <person name="Feng W."/>
        </authorList>
    </citation>
    <scope>NUCLEOTIDE SEQUENCE [LARGE SCALE GENOMIC DNA]</scope>
    <source>
        <strain evidence="7">DH-2019</strain>
    </source>
</reference>
<dbReference type="Proteomes" id="UP001318860">
    <property type="component" value="Unassembled WGS sequence"/>
</dbReference>
<dbReference type="Gene3D" id="3.30.200.20">
    <property type="entry name" value="Phosphorylase Kinase, domain 1"/>
    <property type="match status" value="1"/>
</dbReference>
<evidence type="ECO:0000313" key="7">
    <source>
        <dbReference type="EMBL" id="KAK6154010.1"/>
    </source>
</evidence>
<dbReference type="InterPro" id="IPR052059">
    <property type="entry name" value="CR_Ser/Thr_kinase"/>
</dbReference>
<keyword evidence="8" id="KW-1185">Reference proteome</keyword>
<evidence type="ECO:0000256" key="3">
    <source>
        <dbReference type="ARBA" id="ARBA00022777"/>
    </source>
</evidence>
<dbReference type="PROSITE" id="PS00108">
    <property type="entry name" value="PROTEIN_KINASE_ST"/>
    <property type="match status" value="1"/>
</dbReference>
<keyword evidence="2" id="KW-0547">Nucleotide-binding</keyword>
<dbReference type="InterPro" id="IPR001245">
    <property type="entry name" value="Ser-Thr/Tyr_kinase_cat_dom"/>
</dbReference>
<gene>
    <name evidence="7" type="ORF">DH2020_013649</name>
</gene>
<organism evidence="7 8">
    <name type="scientific">Rehmannia glutinosa</name>
    <name type="common">Chinese foxglove</name>
    <dbReference type="NCBI Taxonomy" id="99300"/>
    <lineage>
        <taxon>Eukaryota</taxon>
        <taxon>Viridiplantae</taxon>
        <taxon>Streptophyta</taxon>
        <taxon>Embryophyta</taxon>
        <taxon>Tracheophyta</taxon>
        <taxon>Spermatophyta</taxon>
        <taxon>Magnoliopsida</taxon>
        <taxon>eudicotyledons</taxon>
        <taxon>Gunneridae</taxon>
        <taxon>Pentapetalae</taxon>
        <taxon>asterids</taxon>
        <taxon>lamiids</taxon>
        <taxon>Lamiales</taxon>
        <taxon>Orobanchaceae</taxon>
        <taxon>Rehmannieae</taxon>
        <taxon>Rehmannia</taxon>
    </lineage>
</organism>
<dbReference type="SUPFAM" id="SSF56112">
    <property type="entry name" value="Protein kinase-like (PK-like)"/>
    <property type="match status" value="1"/>
</dbReference>
<feature type="domain" description="Protein kinase" evidence="6">
    <location>
        <begin position="88"/>
        <end position="358"/>
    </location>
</feature>
<keyword evidence="4" id="KW-0067">ATP-binding</keyword>
<evidence type="ECO:0000259" key="6">
    <source>
        <dbReference type="PROSITE" id="PS50011"/>
    </source>
</evidence>
<name>A0ABR0X3J6_REHGL</name>
<proteinExistence type="predicted"/>
<dbReference type="PANTHER" id="PTHR47973">
    <property type="entry name" value="CYSTEINE-RICH RECEPTOR-LIKE PROTEIN KINASE 3"/>
    <property type="match status" value="1"/>
</dbReference>
<keyword evidence="3" id="KW-0418">Kinase</keyword>
<accession>A0ABR0X3J6</accession>
<evidence type="ECO:0000256" key="4">
    <source>
        <dbReference type="ARBA" id="ARBA00022840"/>
    </source>
</evidence>
<dbReference type="PROSITE" id="PS50011">
    <property type="entry name" value="PROTEIN_KINASE_DOM"/>
    <property type="match status" value="1"/>
</dbReference>
<comment type="caution">
    <text evidence="7">The sequence shown here is derived from an EMBL/GenBank/DDBJ whole genome shotgun (WGS) entry which is preliminary data.</text>
</comment>
<feature type="region of interest" description="Disordered" evidence="5">
    <location>
        <begin position="387"/>
        <end position="412"/>
    </location>
</feature>
<dbReference type="Pfam" id="PF07714">
    <property type="entry name" value="PK_Tyr_Ser-Thr"/>
    <property type="match status" value="1"/>
</dbReference>
<dbReference type="SMART" id="SM00220">
    <property type="entry name" value="S_TKc"/>
    <property type="match status" value="1"/>
</dbReference>
<protein>
    <recommendedName>
        <fullName evidence="6">Protein kinase domain-containing protein</fullName>
    </recommendedName>
</protein>
<keyword evidence="1" id="KW-0808">Transferase</keyword>
<sequence length="433" mass="48157">MLTSNFVDVIDHRFPLSLLFNLDYRLGYRDSRRFLVDASMGLFSDFCGCLRRRLRGTDDGAATTGDGAEDSSNLFFKLEALQIATNFFSELNQLGHGGFGPVYKGLMSSGQEVAVKKLSLNSRQGLKEFANEVKLLLRVQHKNLVMLLGCCVEGPEKMLVYEYLPNRSLDYFLFDRKKSPLLDWAKRFRIVRGVARGLLYLHEEAPERIIHRDIKSSNILLDDQLNPKISDFGLARLFPGEDTHLNTFKISGTHGYMAPEYAIHGYLSVKTDVFSFGILLLEIVSGRKNHDRLLGAEKADLLNYAWSLFQAGKSVEVVDSSLDKYSPDEAIICIQLGLLCCQASVADRPDMNSVHLMLSSDSFTLPKPGKPGIHGRGSQWTTTTSAAFTNDNTNGGSRSTTETGGGTKTSTTSVFIEEYSRNSMSYSSTDEGR</sequence>
<dbReference type="EMBL" id="JABTTQ020000006">
    <property type="protein sequence ID" value="KAK6154010.1"/>
    <property type="molecule type" value="Genomic_DNA"/>
</dbReference>
<dbReference type="Gene3D" id="1.10.510.10">
    <property type="entry name" value="Transferase(Phosphotransferase) domain 1"/>
    <property type="match status" value="1"/>
</dbReference>
<evidence type="ECO:0000256" key="2">
    <source>
        <dbReference type="ARBA" id="ARBA00022741"/>
    </source>
</evidence>
<dbReference type="InterPro" id="IPR011009">
    <property type="entry name" value="Kinase-like_dom_sf"/>
</dbReference>
<evidence type="ECO:0000256" key="5">
    <source>
        <dbReference type="SAM" id="MobiDB-lite"/>
    </source>
</evidence>
<evidence type="ECO:0000256" key="1">
    <source>
        <dbReference type="ARBA" id="ARBA00022679"/>
    </source>
</evidence>
<dbReference type="CDD" id="cd14066">
    <property type="entry name" value="STKc_IRAK"/>
    <property type="match status" value="1"/>
</dbReference>
<evidence type="ECO:0000313" key="8">
    <source>
        <dbReference type="Proteomes" id="UP001318860"/>
    </source>
</evidence>